<dbReference type="Pfam" id="PF00990">
    <property type="entry name" value="GGDEF"/>
    <property type="match status" value="1"/>
</dbReference>
<evidence type="ECO:0000313" key="3">
    <source>
        <dbReference type="EMBL" id="KAB1437937.1"/>
    </source>
</evidence>
<dbReference type="GO" id="GO:0043709">
    <property type="term" value="P:cell adhesion involved in single-species biofilm formation"/>
    <property type="evidence" value="ECO:0007669"/>
    <property type="project" value="TreeGrafter"/>
</dbReference>
<feature type="domain" description="GGDEF" evidence="2">
    <location>
        <begin position="232"/>
        <end position="362"/>
    </location>
</feature>
<reference evidence="3 4" key="2">
    <citation type="submission" date="2020-02" db="EMBL/GenBank/DDBJ databases">
        <title>Candidatus Galacturonibacter soehngenii shows hetero-acetogenic catabolism of galacturonic acid but lacks a canonical carbon monoxide dehydrogenase/acetyl-CoA synthase complex.</title>
        <authorList>
            <person name="Diender M."/>
            <person name="Stouten G.R."/>
            <person name="Petersen J.F."/>
            <person name="Nielsen P.H."/>
            <person name="Dueholm M.S."/>
            <person name="Pronk J.T."/>
            <person name="Van Loosdrecht M.C.M."/>
        </authorList>
    </citation>
    <scope>NUCLEOTIDE SEQUENCE [LARGE SCALE GENOMIC DNA]</scope>
    <source>
        <strain evidence="3">GalUA</strain>
    </source>
</reference>
<dbReference type="GO" id="GO:1902201">
    <property type="term" value="P:negative regulation of bacterial-type flagellum-dependent cell motility"/>
    <property type="evidence" value="ECO:0007669"/>
    <property type="project" value="TreeGrafter"/>
</dbReference>
<evidence type="ECO:0000313" key="4">
    <source>
        <dbReference type="Proteomes" id="UP000461768"/>
    </source>
</evidence>
<feature type="transmembrane region" description="Helical" evidence="1">
    <location>
        <begin position="129"/>
        <end position="150"/>
    </location>
</feature>
<keyword evidence="1" id="KW-0472">Membrane</keyword>
<accession>A0A7V7QJR5</accession>
<reference evidence="3 4" key="1">
    <citation type="submission" date="2019-09" db="EMBL/GenBank/DDBJ databases">
        <authorList>
            <person name="Valk L.C."/>
        </authorList>
    </citation>
    <scope>NUCLEOTIDE SEQUENCE [LARGE SCALE GENOMIC DNA]</scope>
    <source>
        <strain evidence="3">GalUA</strain>
    </source>
</reference>
<gene>
    <name evidence="3" type="ORF">F7O84_10145</name>
</gene>
<dbReference type="InterPro" id="IPR029787">
    <property type="entry name" value="Nucleotide_cyclase"/>
</dbReference>
<keyword evidence="1" id="KW-1133">Transmembrane helix</keyword>
<dbReference type="CDD" id="cd01949">
    <property type="entry name" value="GGDEF"/>
    <property type="match status" value="1"/>
</dbReference>
<dbReference type="Gene3D" id="3.30.70.270">
    <property type="match status" value="1"/>
</dbReference>
<keyword evidence="1" id="KW-0812">Transmembrane</keyword>
<dbReference type="GO" id="GO:0005886">
    <property type="term" value="C:plasma membrane"/>
    <property type="evidence" value="ECO:0007669"/>
    <property type="project" value="TreeGrafter"/>
</dbReference>
<feature type="transmembrane region" description="Helical" evidence="1">
    <location>
        <begin position="90"/>
        <end position="123"/>
    </location>
</feature>
<organism evidence="3 4">
    <name type="scientific">Candidatus Galacturonatibacter soehngenii</name>
    <dbReference type="NCBI Taxonomy" id="2307010"/>
    <lineage>
        <taxon>Bacteria</taxon>
        <taxon>Bacillati</taxon>
        <taxon>Bacillota</taxon>
        <taxon>Clostridia</taxon>
        <taxon>Lachnospirales</taxon>
        <taxon>Lachnospiraceae</taxon>
        <taxon>Candidatus Galacturonatibacter</taxon>
    </lineage>
</organism>
<dbReference type="RefSeq" id="WP_151144559.1">
    <property type="nucleotide sequence ID" value="NZ_WAGX01000005.1"/>
</dbReference>
<dbReference type="InterPro" id="IPR050469">
    <property type="entry name" value="Diguanylate_Cyclase"/>
</dbReference>
<proteinExistence type="predicted"/>
<dbReference type="Proteomes" id="UP000461768">
    <property type="component" value="Unassembled WGS sequence"/>
</dbReference>
<dbReference type="PROSITE" id="PS51257">
    <property type="entry name" value="PROKAR_LIPOPROTEIN"/>
    <property type="match status" value="1"/>
</dbReference>
<dbReference type="PANTHER" id="PTHR45138:SF9">
    <property type="entry name" value="DIGUANYLATE CYCLASE DGCM-RELATED"/>
    <property type="match status" value="1"/>
</dbReference>
<comment type="caution">
    <text evidence="3">The sequence shown here is derived from an EMBL/GenBank/DDBJ whole genome shotgun (WGS) entry which is preliminary data.</text>
</comment>
<name>A0A7V7QJR5_9FIRM</name>
<evidence type="ECO:0000256" key="1">
    <source>
        <dbReference type="SAM" id="Phobius"/>
    </source>
</evidence>
<keyword evidence="4" id="KW-1185">Reference proteome</keyword>
<sequence>MKNFDELYLKWRKNFNYIALLVACITLILEIVISPLLFHYLPQTIKLPTFQYILLYIVLPSSINFLLVIIGRRSLSCKRLSERAKNYYSIIILSTQFLVIACVHNVFTITITVLCFPIFLTLIYSDRKMTSTITLITVVFVSISIVFALLDSYPNDTFFLLHTFVAYILLFGCYITTILLLNIENAKNDILKASSFKQLQLEELLKCDSLTGLHNMSTFYNMLDTCIKNNETPLTIAVIDIDNFKLVNDTWGHEKGNEVLIYLAAQLQFSCNIYGHVFRYGGEEFTIIFPRTSPLEAKTMIETAQNNLYHYVFDFMPNQRITFSCGIASYPSSTYSPQDFFEMADKVMYQAKLSGKNKVLIG</sequence>
<dbReference type="NCBIfam" id="TIGR00254">
    <property type="entry name" value="GGDEF"/>
    <property type="match status" value="1"/>
</dbReference>
<dbReference type="AlphaFoldDB" id="A0A7V7QJR5"/>
<protein>
    <submittedName>
        <fullName evidence="3">GGDEF domain-containing protein</fullName>
    </submittedName>
</protein>
<feature type="transmembrane region" description="Helical" evidence="1">
    <location>
        <begin position="15"/>
        <end position="38"/>
    </location>
</feature>
<dbReference type="EMBL" id="WAGX01000005">
    <property type="protein sequence ID" value="KAB1437937.1"/>
    <property type="molecule type" value="Genomic_DNA"/>
</dbReference>
<dbReference type="SMART" id="SM00267">
    <property type="entry name" value="GGDEF"/>
    <property type="match status" value="1"/>
</dbReference>
<feature type="transmembrane region" description="Helical" evidence="1">
    <location>
        <begin position="157"/>
        <end position="181"/>
    </location>
</feature>
<dbReference type="SUPFAM" id="SSF55073">
    <property type="entry name" value="Nucleotide cyclase"/>
    <property type="match status" value="1"/>
</dbReference>
<dbReference type="PANTHER" id="PTHR45138">
    <property type="entry name" value="REGULATORY COMPONENTS OF SENSORY TRANSDUCTION SYSTEM"/>
    <property type="match status" value="1"/>
</dbReference>
<evidence type="ECO:0000259" key="2">
    <source>
        <dbReference type="PROSITE" id="PS50887"/>
    </source>
</evidence>
<dbReference type="InterPro" id="IPR000160">
    <property type="entry name" value="GGDEF_dom"/>
</dbReference>
<feature type="transmembrane region" description="Helical" evidence="1">
    <location>
        <begin position="50"/>
        <end position="70"/>
    </location>
</feature>
<dbReference type="OrthoDB" id="9804955at2"/>
<dbReference type="PROSITE" id="PS50887">
    <property type="entry name" value="GGDEF"/>
    <property type="match status" value="1"/>
</dbReference>
<dbReference type="InterPro" id="IPR043128">
    <property type="entry name" value="Rev_trsase/Diguanyl_cyclase"/>
</dbReference>
<dbReference type="GO" id="GO:0052621">
    <property type="term" value="F:diguanylate cyclase activity"/>
    <property type="evidence" value="ECO:0007669"/>
    <property type="project" value="TreeGrafter"/>
</dbReference>